<feature type="compositionally biased region" description="Low complexity" evidence="1">
    <location>
        <begin position="72"/>
        <end position="81"/>
    </location>
</feature>
<feature type="region of interest" description="Disordered" evidence="1">
    <location>
        <begin position="191"/>
        <end position="232"/>
    </location>
</feature>
<protein>
    <submittedName>
        <fullName evidence="2">Uncharacterized protein</fullName>
    </submittedName>
</protein>
<dbReference type="Proteomes" id="UP001163828">
    <property type="component" value="Unassembled WGS sequence"/>
</dbReference>
<evidence type="ECO:0000313" key="2">
    <source>
        <dbReference type="EMBL" id="KAJ4000095.1"/>
    </source>
</evidence>
<reference evidence="2" key="1">
    <citation type="submission" date="2022-08" db="EMBL/GenBank/DDBJ databases">
        <authorList>
            <consortium name="DOE Joint Genome Institute"/>
            <person name="Min B."/>
            <person name="Riley R."/>
            <person name="Sierra-Patev S."/>
            <person name="Naranjo-Ortiz M."/>
            <person name="Looney B."/>
            <person name="Konkel Z."/>
            <person name="Slot J.C."/>
            <person name="Sakamoto Y."/>
            <person name="Steenwyk J.L."/>
            <person name="Rokas A."/>
            <person name="Carro J."/>
            <person name="Camarero S."/>
            <person name="Ferreira P."/>
            <person name="Molpeceres G."/>
            <person name="Ruiz-Duenas F.J."/>
            <person name="Serrano A."/>
            <person name="Henrissat B."/>
            <person name="Drula E."/>
            <person name="Hughes K.W."/>
            <person name="Mata J.L."/>
            <person name="Ishikawa N.K."/>
            <person name="Vargas-Isla R."/>
            <person name="Ushijima S."/>
            <person name="Smith C.A."/>
            <person name="Ahrendt S."/>
            <person name="Andreopoulos W."/>
            <person name="He G."/>
            <person name="Labutti K."/>
            <person name="Lipzen A."/>
            <person name="Ng V."/>
            <person name="Sandor L."/>
            <person name="Barry K."/>
            <person name="Martinez A.T."/>
            <person name="Xiao Y."/>
            <person name="Gibbons J.G."/>
            <person name="Terashima K."/>
            <person name="Hibbett D.S."/>
            <person name="Grigoriev I.V."/>
        </authorList>
    </citation>
    <scope>NUCLEOTIDE SEQUENCE</scope>
    <source>
        <strain evidence="2">TFB10827</strain>
    </source>
</reference>
<sequence>MHMDQFLGTVMLNGPKHTQGLYLYLGHAQTHQKKQNWFLNKDYQCHFPPSDKFSSSRPVSKRFQRLSPPPESSSSSSQPVPHTRNSSDMQIDSLVGNGPRLRPTGHLVRSDSVNLNLEDMEEEVGQDRQSDYEGDMEGDSASRNLDVDPAIVDRQLLEVKETVTGAEGGEELGLEYPIDVASSFGDVVGTRGTATEDKLGIPNTRDTEDTGHVGDTEDIDHAGDVEDYVFSR</sequence>
<name>A0ABQ8QNK6_9AGAR</name>
<comment type="caution">
    <text evidence="2">The sequence shown here is derived from an EMBL/GenBank/DDBJ whole genome shotgun (WGS) entry which is preliminary data.</text>
</comment>
<feature type="compositionally biased region" description="Basic and acidic residues" evidence="1">
    <location>
        <begin position="194"/>
        <end position="224"/>
    </location>
</feature>
<keyword evidence="3" id="KW-1185">Reference proteome</keyword>
<proteinExistence type="predicted"/>
<feature type="region of interest" description="Disordered" evidence="1">
    <location>
        <begin position="49"/>
        <end position="143"/>
    </location>
</feature>
<gene>
    <name evidence="2" type="ORF">F5050DRAFT_1709261</name>
</gene>
<organism evidence="2 3">
    <name type="scientific">Lentinula boryana</name>
    <dbReference type="NCBI Taxonomy" id="40481"/>
    <lineage>
        <taxon>Eukaryota</taxon>
        <taxon>Fungi</taxon>
        <taxon>Dikarya</taxon>
        <taxon>Basidiomycota</taxon>
        <taxon>Agaricomycotina</taxon>
        <taxon>Agaricomycetes</taxon>
        <taxon>Agaricomycetidae</taxon>
        <taxon>Agaricales</taxon>
        <taxon>Marasmiineae</taxon>
        <taxon>Omphalotaceae</taxon>
        <taxon>Lentinula</taxon>
    </lineage>
</organism>
<evidence type="ECO:0000256" key="1">
    <source>
        <dbReference type="SAM" id="MobiDB-lite"/>
    </source>
</evidence>
<evidence type="ECO:0000313" key="3">
    <source>
        <dbReference type="Proteomes" id="UP001163828"/>
    </source>
</evidence>
<accession>A0ABQ8QNK6</accession>
<dbReference type="EMBL" id="MU790527">
    <property type="protein sequence ID" value="KAJ4000095.1"/>
    <property type="molecule type" value="Genomic_DNA"/>
</dbReference>